<evidence type="ECO:0000313" key="2">
    <source>
        <dbReference type="Proteomes" id="UP000275676"/>
    </source>
</evidence>
<dbReference type="EMBL" id="LR134156">
    <property type="protein sequence ID" value="VEA76530.1"/>
    <property type="molecule type" value="Genomic_DNA"/>
</dbReference>
<dbReference type="Proteomes" id="UP000275676">
    <property type="component" value="Chromosome"/>
</dbReference>
<reference evidence="1 2" key="1">
    <citation type="submission" date="2018-12" db="EMBL/GenBank/DDBJ databases">
        <authorList>
            <consortium name="Pathogen Informatics"/>
        </authorList>
    </citation>
    <scope>NUCLEOTIDE SEQUENCE [LARGE SCALE GENOMIC DNA]</scope>
    <source>
        <strain evidence="1 2">NCTC10047</strain>
    </source>
</reference>
<protein>
    <submittedName>
        <fullName evidence="1">NLP/P60 domain-containing protein</fullName>
    </submittedName>
</protein>
<name>A0A3S4K3U5_SALER</name>
<organism evidence="1 2">
    <name type="scientific">Salmonella enterica subsp. arizonae</name>
    <dbReference type="NCBI Taxonomy" id="59203"/>
    <lineage>
        <taxon>Bacteria</taxon>
        <taxon>Pseudomonadati</taxon>
        <taxon>Pseudomonadota</taxon>
        <taxon>Gammaproteobacteria</taxon>
        <taxon>Enterobacterales</taxon>
        <taxon>Enterobacteriaceae</taxon>
        <taxon>Salmonella</taxon>
    </lineage>
</organism>
<gene>
    <name evidence="1" type="ORF">NCTC10047_02419</name>
</gene>
<sequence>MQNKAWAVLLMPLCLTACHQTTYRPTAKGEIPAGSYIDPTKTRFPLADYSQSVDKWIPPDSADYTIPVIDSATQQRYFSALKSHYFGMDSEAHSPWNVFYITTLLKKTQGRPGMPVLSSSLATAVLIGGKISDCIPHTGKRG</sequence>
<proteinExistence type="predicted"/>
<evidence type="ECO:0000313" key="1">
    <source>
        <dbReference type="EMBL" id="VEA76530.1"/>
    </source>
</evidence>
<accession>A0A3S4K3U5</accession>
<dbReference type="AlphaFoldDB" id="A0A3S4K3U5"/>